<dbReference type="InterPro" id="IPR051207">
    <property type="entry name" value="ComplexI_NDUFA9_subunit"/>
</dbReference>
<dbReference type="InterPro" id="IPR001509">
    <property type="entry name" value="Epimerase_deHydtase"/>
</dbReference>
<organism evidence="2 3">
    <name type="scientific">Choanephora cucurbitarum</name>
    <dbReference type="NCBI Taxonomy" id="101091"/>
    <lineage>
        <taxon>Eukaryota</taxon>
        <taxon>Fungi</taxon>
        <taxon>Fungi incertae sedis</taxon>
        <taxon>Mucoromycota</taxon>
        <taxon>Mucoromycotina</taxon>
        <taxon>Mucoromycetes</taxon>
        <taxon>Mucorales</taxon>
        <taxon>Mucorineae</taxon>
        <taxon>Choanephoraceae</taxon>
        <taxon>Choanephoroideae</taxon>
        <taxon>Choanephora</taxon>
    </lineage>
</organism>
<accession>A0A1C7NH04</accession>
<dbReference type="InParanoid" id="A0A1C7NH04"/>
<dbReference type="PANTHER" id="PTHR12126:SF16">
    <property type="entry name" value="MIOREX COMPLEX COMPONENT 2"/>
    <property type="match status" value="1"/>
</dbReference>
<evidence type="ECO:0000259" key="1">
    <source>
        <dbReference type="Pfam" id="PF01370"/>
    </source>
</evidence>
<dbReference type="AlphaFoldDB" id="A0A1C7NH04"/>
<sequence>MAQPIARKVLVVGGSGFLGLNICRLAVNKGWETVSLSRRGEPDVFNQYGKPEWAQKIQWASGNSLKPESYKDVLDGVTDVVHSVGILMENDYKSIAQAQSLCEVASNVPKLVFGMKDYGNPLDPRLKENPRPTYEMMNRDTVMTIAEQVAKLPSIKTFTYISASDIFPLIDPRYITTKRQAETYLFRRDEFKTIVLRPGFMYNEQRPTAMPIAGALQFANALASPFREGLASLPGGKMITTPPLETEQVARAVIAGIESKENGIFDVEGIQQLSRIAI</sequence>
<dbReference type="GO" id="GO:0044877">
    <property type="term" value="F:protein-containing complex binding"/>
    <property type="evidence" value="ECO:0007669"/>
    <property type="project" value="TreeGrafter"/>
</dbReference>
<evidence type="ECO:0000313" key="2">
    <source>
        <dbReference type="EMBL" id="OBZ88402.1"/>
    </source>
</evidence>
<feature type="domain" description="NAD-dependent epimerase/dehydratase" evidence="1">
    <location>
        <begin position="9"/>
        <end position="84"/>
    </location>
</feature>
<comment type="caution">
    <text evidence="2">The sequence shown here is derived from an EMBL/GenBank/DDBJ whole genome shotgun (WGS) entry which is preliminary data.</text>
</comment>
<keyword evidence="3" id="KW-1185">Reference proteome</keyword>
<dbReference type="FunCoup" id="A0A1C7NH04">
    <property type="interactions" value="194"/>
</dbReference>
<dbReference type="STRING" id="101091.A0A1C7NH04"/>
<dbReference type="GO" id="GO:0005739">
    <property type="term" value="C:mitochondrion"/>
    <property type="evidence" value="ECO:0007669"/>
    <property type="project" value="TreeGrafter"/>
</dbReference>
<dbReference type="SUPFAM" id="SSF51735">
    <property type="entry name" value="NAD(P)-binding Rossmann-fold domains"/>
    <property type="match status" value="1"/>
</dbReference>
<dbReference type="Pfam" id="PF01370">
    <property type="entry name" value="Epimerase"/>
    <property type="match status" value="1"/>
</dbReference>
<dbReference type="OrthoDB" id="276721at2759"/>
<proteinExistence type="predicted"/>
<gene>
    <name evidence="2" type="ORF">A0J61_03533</name>
</gene>
<dbReference type="InterPro" id="IPR036291">
    <property type="entry name" value="NAD(P)-bd_dom_sf"/>
</dbReference>
<evidence type="ECO:0000313" key="3">
    <source>
        <dbReference type="Proteomes" id="UP000093000"/>
    </source>
</evidence>
<dbReference type="EMBL" id="LUGH01000154">
    <property type="protein sequence ID" value="OBZ88402.1"/>
    <property type="molecule type" value="Genomic_DNA"/>
</dbReference>
<dbReference type="Proteomes" id="UP000093000">
    <property type="component" value="Unassembled WGS sequence"/>
</dbReference>
<reference evidence="2 3" key="1">
    <citation type="submission" date="2016-03" db="EMBL/GenBank/DDBJ databases">
        <title>Choanephora cucurbitarum.</title>
        <authorList>
            <person name="Min B."/>
            <person name="Park H."/>
            <person name="Park J.-H."/>
            <person name="Shin H.-D."/>
            <person name="Choi I.-G."/>
        </authorList>
    </citation>
    <scope>NUCLEOTIDE SEQUENCE [LARGE SCALE GENOMIC DNA]</scope>
    <source>
        <strain evidence="2 3">KUS-F28377</strain>
    </source>
</reference>
<dbReference type="Gene3D" id="3.40.50.720">
    <property type="entry name" value="NAD(P)-binding Rossmann-like Domain"/>
    <property type="match status" value="1"/>
</dbReference>
<protein>
    <recommendedName>
        <fullName evidence="1">NAD-dependent epimerase/dehydratase domain-containing protein</fullName>
    </recommendedName>
</protein>
<name>A0A1C7NH04_9FUNG</name>
<dbReference type="PANTHER" id="PTHR12126">
    <property type="entry name" value="NADH-UBIQUINONE OXIDOREDUCTASE 39 KDA SUBUNIT-RELATED"/>
    <property type="match status" value="1"/>
</dbReference>